<reference evidence="3 4" key="1">
    <citation type="submission" date="2018-02" db="EMBL/GenBank/DDBJ databases">
        <title>Comparative genomes isolates from brazilian mangrove.</title>
        <authorList>
            <person name="Araujo J.E."/>
            <person name="Taketani R.G."/>
            <person name="Silva M.C.P."/>
            <person name="Loureco M.V."/>
            <person name="Andreote F.D."/>
        </authorList>
    </citation>
    <scope>NUCLEOTIDE SEQUENCE [LARGE SCALE GENOMIC DNA]</scope>
    <source>
        <strain evidence="3 4">Nap-Phe MGV</strain>
    </source>
</reference>
<keyword evidence="2" id="KW-1133">Transmembrane helix</keyword>
<keyword evidence="2" id="KW-0812">Transmembrane</keyword>
<sequence length="140" mass="15328">MNQPPHDKENPFASPPEIAEEEADRYSPGEGPPTIIFAMLVCFLAGTLMMISGNLVLVPVGGVAAILSPILFFPLRIIWYVALVYFGSATIACAVVVTSAWLGWTDPMKLWIALPAQTFAMVLLTLLALPASRRFYRFDV</sequence>
<feature type="transmembrane region" description="Helical" evidence="2">
    <location>
        <begin position="110"/>
        <end position="129"/>
    </location>
</feature>
<accession>A0A2S8GP78</accession>
<dbReference type="Proteomes" id="UP000237819">
    <property type="component" value="Unassembled WGS sequence"/>
</dbReference>
<evidence type="ECO:0000256" key="1">
    <source>
        <dbReference type="SAM" id="MobiDB-lite"/>
    </source>
</evidence>
<dbReference type="AlphaFoldDB" id="A0A2S8GP78"/>
<dbReference type="EMBL" id="PUHZ01000010">
    <property type="protein sequence ID" value="PQO46227.1"/>
    <property type="molecule type" value="Genomic_DNA"/>
</dbReference>
<proteinExistence type="predicted"/>
<organism evidence="3 4">
    <name type="scientific">Blastopirellula marina</name>
    <dbReference type="NCBI Taxonomy" id="124"/>
    <lineage>
        <taxon>Bacteria</taxon>
        <taxon>Pseudomonadati</taxon>
        <taxon>Planctomycetota</taxon>
        <taxon>Planctomycetia</taxon>
        <taxon>Pirellulales</taxon>
        <taxon>Pirellulaceae</taxon>
        <taxon>Blastopirellula</taxon>
    </lineage>
</organism>
<dbReference type="RefSeq" id="WP_105335199.1">
    <property type="nucleotide sequence ID" value="NZ_PUHZ01000010.1"/>
</dbReference>
<keyword evidence="2" id="KW-0472">Membrane</keyword>
<feature type="transmembrane region" description="Helical" evidence="2">
    <location>
        <begin position="35"/>
        <end position="65"/>
    </location>
</feature>
<evidence type="ECO:0000256" key="2">
    <source>
        <dbReference type="SAM" id="Phobius"/>
    </source>
</evidence>
<feature type="compositionally biased region" description="Basic and acidic residues" evidence="1">
    <location>
        <begin position="1"/>
        <end position="10"/>
    </location>
</feature>
<feature type="region of interest" description="Disordered" evidence="1">
    <location>
        <begin position="1"/>
        <end position="27"/>
    </location>
</feature>
<gene>
    <name evidence="3" type="ORF">C5Y93_09580</name>
</gene>
<evidence type="ECO:0000313" key="3">
    <source>
        <dbReference type="EMBL" id="PQO46227.1"/>
    </source>
</evidence>
<protein>
    <submittedName>
        <fullName evidence="3">Uncharacterized protein</fullName>
    </submittedName>
</protein>
<feature type="transmembrane region" description="Helical" evidence="2">
    <location>
        <begin position="77"/>
        <end position="104"/>
    </location>
</feature>
<comment type="caution">
    <text evidence="3">The sequence shown here is derived from an EMBL/GenBank/DDBJ whole genome shotgun (WGS) entry which is preliminary data.</text>
</comment>
<dbReference type="OrthoDB" id="303467at2"/>
<evidence type="ECO:0000313" key="4">
    <source>
        <dbReference type="Proteomes" id="UP000237819"/>
    </source>
</evidence>
<name>A0A2S8GP78_9BACT</name>